<dbReference type="EMBL" id="KZ451916">
    <property type="protein sequence ID" value="PKA62597.1"/>
    <property type="molecule type" value="Genomic_DNA"/>
</dbReference>
<evidence type="ECO:0000313" key="2">
    <source>
        <dbReference type="Proteomes" id="UP000236161"/>
    </source>
</evidence>
<proteinExistence type="predicted"/>
<dbReference type="Proteomes" id="UP000236161">
    <property type="component" value="Unassembled WGS sequence"/>
</dbReference>
<reference evidence="1 2" key="1">
    <citation type="journal article" date="2017" name="Nature">
        <title>The Apostasia genome and the evolution of orchids.</title>
        <authorList>
            <person name="Zhang G.Q."/>
            <person name="Liu K.W."/>
            <person name="Li Z."/>
            <person name="Lohaus R."/>
            <person name="Hsiao Y.Y."/>
            <person name="Niu S.C."/>
            <person name="Wang J.Y."/>
            <person name="Lin Y.C."/>
            <person name="Xu Q."/>
            <person name="Chen L.J."/>
            <person name="Yoshida K."/>
            <person name="Fujiwara S."/>
            <person name="Wang Z.W."/>
            <person name="Zhang Y.Q."/>
            <person name="Mitsuda N."/>
            <person name="Wang M."/>
            <person name="Liu G.H."/>
            <person name="Pecoraro L."/>
            <person name="Huang H.X."/>
            <person name="Xiao X.J."/>
            <person name="Lin M."/>
            <person name="Wu X.Y."/>
            <person name="Wu W.L."/>
            <person name="Chen Y.Y."/>
            <person name="Chang S.B."/>
            <person name="Sakamoto S."/>
            <person name="Ohme-Takagi M."/>
            <person name="Yagi M."/>
            <person name="Zeng S.J."/>
            <person name="Shen C.Y."/>
            <person name="Yeh C.M."/>
            <person name="Luo Y.B."/>
            <person name="Tsai W.C."/>
            <person name="Van de Peer Y."/>
            <person name="Liu Z.J."/>
        </authorList>
    </citation>
    <scope>NUCLEOTIDE SEQUENCE [LARGE SCALE GENOMIC DNA]</scope>
    <source>
        <strain evidence="2">cv. Shenzhen</strain>
        <tissue evidence="1">Stem</tissue>
    </source>
</reference>
<accession>A0A2I0B478</accession>
<gene>
    <name evidence="1" type="ORF">AXF42_Ash012184</name>
</gene>
<sequence>MKSRREYILQNFLFSGQIDFTIESLSVHECSGSLVPCSSRRCRAVPSRRLRGLWPAARWSRESGTEGEALPPIVRRIPVLLPSPKAVVSRISAGALRVARWRISSGIWTR</sequence>
<evidence type="ECO:0000313" key="1">
    <source>
        <dbReference type="EMBL" id="PKA62597.1"/>
    </source>
</evidence>
<protein>
    <submittedName>
        <fullName evidence="1">Uncharacterized protein</fullName>
    </submittedName>
</protein>
<dbReference type="AlphaFoldDB" id="A0A2I0B478"/>
<keyword evidence="2" id="KW-1185">Reference proteome</keyword>
<name>A0A2I0B478_9ASPA</name>
<organism evidence="1 2">
    <name type="scientific">Apostasia shenzhenica</name>
    <dbReference type="NCBI Taxonomy" id="1088818"/>
    <lineage>
        <taxon>Eukaryota</taxon>
        <taxon>Viridiplantae</taxon>
        <taxon>Streptophyta</taxon>
        <taxon>Embryophyta</taxon>
        <taxon>Tracheophyta</taxon>
        <taxon>Spermatophyta</taxon>
        <taxon>Magnoliopsida</taxon>
        <taxon>Liliopsida</taxon>
        <taxon>Asparagales</taxon>
        <taxon>Orchidaceae</taxon>
        <taxon>Apostasioideae</taxon>
        <taxon>Apostasia</taxon>
    </lineage>
</organism>